<reference evidence="1" key="1">
    <citation type="submission" date="2019-03" db="EMBL/GenBank/DDBJ databases">
        <title>Single cell metagenomics reveals metabolic interactions within the superorganism composed of flagellate Streblomastix strix and complex community of Bacteroidetes bacteria on its surface.</title>
        <authorList>
            <person name="Treitli S.C."/>
            <person name="Kolisko M."/>
            <person name="Husnik F."/>
            <person name="Keeling P."/>
            <person name="Hampl V."/>
        </authorList>
    </citation>
    <scope>NUCLEOTIDE SEQUENCE</scope>
    <source>
        <strain evidence="1">STM</strain>
    </source>
</reference>
<organism evidence="1">
    <name type="scientific">termite gut metagenome</name>
    <dbReference type="NCBI Taxonomy" id="433724"/>
    <lineage>
        <taxon>unclassified sequences</taxon>
        <taxon>metagenomes</taxon>
        <taxon>organismal metagenomes</taxon>
    </lineage>
</organism>
<dbReference type="AlphaFoldDB" id="A0A5J4S794"/>
<accession>A0A5J4S794</accession>
<evidence type="ECO:0000313" key="1">
    <source>
        <dbReference type="EMBL" id="KAA6341285.1"/>
    </source>
</evidence>
<name>A0A5J4S794_9ZZZZ</name>
<protein>
    <recommendedName>
        <fullName evidence="2">TonB-dependent receptor SusC</fullName>
    </recommendedName>
</protein>
<proteinExistence type="predicted"/>
<gene>
    <name evidence="1" type="ORF">EZS27_010909</name>
</gene>
<dbReference type="SUPFAM" id="SSF56935">
    <property type="entry name" value="Porins"/>
    <property type="match status" value="1"/>
</dbReference>
<sequence length="136" mass="15309">MANASAYMNAMQVAVDNYNVQMKTNLKYYTPSSIENISWVNMISRDIAHSQAASVSVSGGSDKTTFYASYGYDNQQGYLIKSNYTQNTLRAKFGHKINDLFKLNMNISGAISKQDVLEEESTSLKVLRTAREEQPW</sequence>
<evidence type="ECO:0008006" key="2">
    <source>
        <dbReference type="Google" id="ProtNLM"/>
    </source>
</evidence>
<dbReference type="EMBL" id="SNRY01000400">
    <property type="protein sequence ID" value="KAA6341285.1"/>
    <property type="molecule type" value="Genomic_DNA"/>
</dbReference>
<comment type="caution">
    <text evidence="1">The sequence shown here is derived from an EMBL/GenBank/DDBJ whole genome shotgun (WGS) entry which is preliminary data.</text>
</comment>